<evidence type="ECO:0000313" key="7">
    <source>
        <dbReference type="Proteomes" id="UP000034152"/>
    </source>
</evidence>
<dbReference type="InterPro" id="IPR003594">
    <property type="entry name" value="HATPase_dom"/>
</dbReference>
<evidence type="ECO:0000313" key="5">
    <source>
        <dbReference type="EMBL" id="KKG00183.1"/>
    </source>
</evidence>
<dbReference type="SUPFAM" id="SSF55874">
    <property type="entry name" value="ATPase domain of HSP90 chaperone/DNA topoisomerase II/histidine kinase"/>
    <property type="match status" value="1"/>
</dbReference>
<dbReference type="InterPro" id="IPR013656">
    <property type="entry name" value="PAS_4"/>
</dbReference>
<feature type="coiled-coil region" evidence="1">
    <location>
        <begin position="452"/>
        <end position="479"/>
    </location>
</feature>
<dbReference type="Pfam" id="PF08448">
    <property type="entry name" value="PAS_4"/>
    <property type="match status" value="1"/>
</dbReference>
<dbReference type="Gene3D" id="3.30.450.20">
    <property type="entry name" value="PAS domain"/>
    <property type="match status" value="5"/>
</dbReference>
<dbReference type="PROSITE" id="PS50113">
    <property type="entry name" value="PAC"/>
    <property type="match status" value="3"/>
</dbReference>
<dbReference type="AlphaFoldDB" id="A0A0F8DBY2"/>
<evidence type="ECO:0000313" key="8">
    <source>
        <dbReference type="Proteomes" id="UP000034578"/>
    </source>
</evidence>
<dbReference type="PATRIC" id="fig|2209.56.peg.2127"/>
<dbReference type="InterPro" id="IPR011495">
    <property type="entry name" value="Sig_transdc_His_kin_sub2_dim/P"/>
</dbReference>
<dbReference type="Gene3D" id="3.30.565.10">
    <property type="entry name" value="Histidine kinase-like ATPase, C-terminal domain"/>
    <property type="match status" value="1"/>
</dbReference>
<reference evidence="7 8" key="1">
    <citation type="journal article" date="2015" name="ISME J.">
        <title>Genomic and phenotypic differentiation among Methanosarcina mazei populations from Columbia River sediment.</title>
        <authorList>
            <person name="Youngblut N.D."/>
            <person name="Wirth J.S."/>
            <person name="Henriksen J.R."/>
            <person name="Smith M."/>
            <person name="Simon H."/>
            <person name="Metcalf W.W."/>
            <person name="Whitaker R.J."/>
        </authorList>
    </citation>
    <scope>NUCLEOTIDE SEQUENCE [LARGE SCALE GENOMIC DNA]</scope>
    <source>
        <strain evidence="6 7">1.H.M.2.1</strain>
        <strain evidence="5 8">2.F.A.2.4</strain>
    </source>
</reference>
<dbReference type="Pfam" id="PF07568">
    <property type="entry name" value="HisKA_2"/>
    <property type="match status" value="1"/>
</dbReference>
<evidence type="ECO:0000259" key="2">
    <source>
        <dbReference type="PROSITE" id="PS50109"/>
    </source>
</evidence>
<feature type="coiled-coil region" evidence="1">
    <location>
        <begin position="27"/>
        <end position="61"/>
    </location>
</feature>
<dbReference type="EMBL" id="JJQU01000053">
    <property type="protein sequence ID" value="KKH88847.1"/>
    <property type="molecule type" value="Genomic_DNA"/>
</dbReference>
<dbReference type="NCBIfam" id="TIGR00229">
    <property type="entry name" value="sensory_box"/>
    <property type="match status" value="4"/>
</dbReference>
<dbReference type="SMART" id="SM00091">
    <property type="entry name" value="PAS"/>
    <property type="match status" value="5"/>
</dbReference>
<dbReference type="InterPro" id="IPR035965">
    <property type="entry name" value="PAS-like_dom_sf"/>
</dbReference>
<dbReference type="InterPro" id="IPR001610">
    <property type="entry name" value="PAC"/>
</dbReference>
<feature type="domain" description="PAS" evidence="3">
    <location>
        <begin position="644"/>
        <end position="691"/>
    </location>
</feature>
<dbReference type="SUPFAM" id="SSF55785">
    <property type="entry name" value="PYP-like sensor domain (PAS domain)"/>
    <property type="match status" value="5"/>
</dbReference>
<dbReference type="EMBL" id="JJOS01000107">
    <property type="protein sequence ID" value="KKG00183.1"/>
    <property type="molecule type" value="Genomic_DNA"/>
</dbReference>
<dbReference type="Gene3D" id="2.10.70.100">
    <property type="match status" value="1"/>
</dbReference>
<dbReference type="InterPro" id="IPR013655">
    <property type="entry name" value="PAS_fold_3"/>
</dbReference>
<dbReference type="CDD" id="cd00130">
    <property type="entry name" value="PAS"/>
    <property type="match status" value="3"/>
</dbReference>
<evidence type="ECO:0000256" key="1">
    <source>
        <dbReference type="SAM" id="Coils"/>
    </source>
</evidence>
<dbReference type="Pfam" id="PF08447">
    <property type="entry name" value="PAS_3"/>
    <property type="match status" value="1"/>
</dbReference>
<dbReference type="InterPro" id="IPR000014">
    <property type="entry name" value="PAS"/>
</dbReference>
<keyword evidence="1" id="KW-0175">Coiled coil</keyword>
<gene>
    <name evidence="5" type="ORF">DU47_02055</name>
    <name evidence="6" type="ORF">DU80_09865</name>
</gene>
<feature type="domain" description="PAS" evidence="3">
    <location>
        <begin position="82"/>
        <end position="147"/>
    </location>
</feature>
<evidence type="ECO:0000259" key="3">
    <source>
        <dbReference type="PROSITE" id="PS50112"/>
    </source>
</evidence>
<dbReference type="InterPro" id="IPR036890">
    <property type="entry name" value="HATPase_C_sf"/>
</dbReference>
<dbReference type="InterPro" id="IPR005467">
    <property type="entry name" value="His_kinase_dom"/>
</dbReference>
<dbReference type="Proteomes" id="UP000034578">
    <property type="component" value="Unassembled WGS sequence"/>
</dbReference>
<accession>A0A0F8DBY2</accession>
<dbReference type="Pfam" id="PF13426">
    <property type="entry name" value="PAS_9"/>
    <property type="match status" value="3"/>
</dbReference>
<feature type="domain" description="PAC" evidence="4">
    <location>
        <begin position="280"/>
        <end position="332"/>
    </location>
</feature>
<evidence type="ECO:0008006" key="9">
    <source>
        <dbReference type="Google" id="ProtNLM"/>
    </source>
</evidence>
<evidence type="ECO:0000259" key="4">
    <source>
        <dbReference type="PROSITE" id="PS50113"/>
    </source>
</evidence>
<dbReference type="PANTHER" id="PTHR43065">
    <property type="entry name" value="SENSOR HISTIDINE KINASE"/>
    <property type="match status" value="1"/>
</dbReference>
<dbReference type="PROSITE" id="PS50109">
    <property type="entry name" value="HIS_KIN"/>
    <property type="match status" value="1"/>
</dbReference>
<name>A0A0F8DBY2_METMZ</name>
<feature type="domain" description="PAC" evidence="4">
    <location>
        <begin position="693"/>
        <end position="745"/>
    </location>
</feature>
<dbReference type="SMART" id="SM00086">
    <property type="entry name" value="PAC"/>
    <property type="match status" value="4"/>
</dbReference>
<proteinExistence type="predicted"/>
<dbReference type="Proteomes" id="UP000034152">
    <property type="component" value="Unassembled WGS sequence"/>
</dbReference>
<keyword evidence="8" id="KW-1185">Reference proteome</keyword>
<organism evidence="5 8">
    <name type="scientific">Methanosarcina mazei</name>
    <name type="common">Methanosarcina frisia</name>
    <dbReference type="NCBI Taxonomy" id="2209"/>
    <lineage>
        <taxon>Archaea</taxon>
        <taxon>Methanobacteriati</taxon>
        <taxon>Methanobacteriota</taxon>
        <taxon>Stenosarchaea group</taxon>
        <taxon>Methanomicrobia</taxon>
        <taxon>Methanosarcinales</taxon>
        <taxon>Methanosarcinaceae</taxon>
        <taxon>Methanosarcina</taxon>
    </lineage>
</organism>
<feature type="domain" description="Histidine kinase" evidence="2">
    <location>
        <begin position="753"/>
        <end position="966"/>
    </location>
</feature>
<feature type="domain" description="PAC" evidence="4">
    <location>
        <begin position="541"/>
        <end position="593"/>
    </location>
</feature>
<dbReference type="InterPro" id="IPR000700">
    <property type="entry name" value="PAS-assoc_C"/>
</dbReference>
<dbReference type="PROSITE" id="PS50112">
    <property type="entry name" value="PAS"/>
    <property type="match status" value="4"/>
</dbReference>
<dbReference type="Pfam" id="PF02518">
    <property type="entry name" value="HATPase_c"/>
    <property type="match status" value="1"/>
</dbReference>
<evidence type="ECO:0000313" key="6">
    <source>
        <dbReference type="EMBL" id="KKH88847.1"/>
    </source>
</evidence>
<dbReference type="SMART" id="SM00387">
    <property type="entry name" value="HATPase_c"/>
    <property type="match status" value="1"/>
</dbReference>
<sequence length="967" mass="109333">MLKMQFLGKGVVNMSSKLAKDQGNVPYQELLDKNHALEAELQDLKMRLEEAEELRRAISEGDLDALIIPGPQEKLIFTLDSADRAYRVLVEAMNEGTATLASDGTILYCNRQFAELTKMSSGAVVGTSIYGFIAPEDAITFKALLKQKNSVGELKFRAQGGTSVPVYLSISSLQSEGSPSAWCLVVTDLTEQKKNEEIVAAERLARSIIEQAAEAIVVCDTTGRITYFSNTVSKVCKCDPAFKRFEDIIDIRFSEGKDAGKSILPVSSALKGDTILGLEAILEYKSCQKFNQKLHLLLNSGPLRNSNGRIIGCVVTLTDITERKRAEEDLRKSEEISRQRLEEIENLYRNAPIGLCELDSELRYVRLNERLAEINGVSVADHIGKRVRDVLPQSIADKVEPQMLRVLETGKPLLDIEIVGETLAKQGIERSWMEQWLPITDTQGFVTGLNIVVEETTERKKMERELQESEEKYRNIVETANEGIWILDPEARITYVNQRMAEMLGYNHEEIIGRSAWDFTGDEGKEAAKQSMEKGKQRIDRDHELKLISKNGTPLWTIVSAKALFDKDGNFMGSMKMLTNITERKEAEVKLKQTLNNLEKLVQERTIELEKAYGSLKESERGLAEAQKMAHIGNWDRSLITNEVHWSDEVYRIFGFKPKEFGVTYSTYLNCVHPDDQDRVIKAAKQALEGKLSSIDYRIVLNNGEERVVHEEFKVVFDEKSNPVQLRGTVQDITERKKAEETLEKMDKIRIKEIHHRIKNNLQVICSLLSLEAERFSDEKMLETLKESQNRVASMALIHEELYKGDKNDTLDFAAYLRKLTADLFSSYNLGNDNISLKMDLEQVYLDMDTAIPLGIIVNELFSNSLKHAFPAESEGEVHISLRRAETFDKGNNVSDSDQHCNEIDNFRYILRVADNGKGISKEIEIENADSLGLQLVNILVNQIDGCVELSRNCGTEFTIWFGDKEP</sequence>
<feature type="domain" description="PAS" evidence="3">
    <location>
        <begin position="469"/>
        <end position="534"/>
    </location>
</feature>
<comment type="caution">
    <text evidence="5">The sequence shown here is derived from an EMBL/GenBank/DDBJ whole genome shotgun (WGS) entry which is preliminary data.</text>
</comment>
<dbReference type="PANTHER" id="PTHR43065:SF23">
    <property type="entry name" value="SENSOR HISTIDINE KINASE PDTAS"/>
    <property type="match status" value="1"/>
</dbReference>
<protein>
    <recommendedName>
        <fullName evidence="9">Sensory transduction histidine kinase</fullName>
    </recommendedName>
</protein>
<feature type="domain" description="PAS" evidence="3">
    <location>
        <begin position="340"/>
        <end position="410"/>
    </location>
</feature>